<evidence type="ECO:0000313" key="4">
    <source>
        <dbReference type="EMBL" id="MFD1676851.1"/>
    </source>
</evidence>
<dbReference type="PANTHER" id="PTHR43877">
    <property type="entry name" value="AMINOALKYLPHOSPHONATE N-ACETYLTRANSFERASE-RELATED-RELATED"/>
    <property type="match status" value="1"/>
</dbReference>
<organism evidence="4 5">
    <name type="scientific">Alicyclobacillus fodiniaquatilis</name>
    <dbReference type="NCBI Taxonomy" id="1661150"/>
    <lineage>
        <taxon>Bacteria</taxon>
        <taxon>Bacillati</taxon>
        <taxon>Bacillota</taxon>
        <taxon>Bacilli</taxon>
        <taxon>Bacillales</taxon>
        <taxon>Alicyclobacillaceae</taxon>
        <taxon>Alicyclobacillus</taxon>
    </lineage>
</organism>
<name>A0ABW4JLX1_9BACL</name>
<keyword evidence="1" id="KW-0808">Transferase</keyword>
<evidence type="ECO:0000256" key="2">
    <source>
        <dbReference type="ARBA" id="ARBA00023315"/>
    </source>
</evidence>
<evidence type="ECO:0000313" key="5">
    <source>
        <dbReference type="Proteomes" id="UP001597079"/>
    </source>
</evidence>
<evidence type="ECO:0000259" key="3">
    <source>
        <dbReference type="PROSITE" id="PS51186"/>
    </source>
</evidence>
<dbReference type="PANTHER" id="PTHR43877:SF5">
    <property type="entry name" value="BLL8307 PROTEIN"/>
    <property type="match status" value="1"/>
</dbReference>
<dbReference type="InterPro" id="IPR000182">
    <property type="entry name" value="GNAT_dom"/>
</dbReference>
<reference evidence="5" key="1">
    <citation type="journal article" date="2019" name="Int. J. Syst. Evol. Microbiol.">
        <title>The Global Catalogue of Microorganisms (GCM) 10K type strain sequencing project: providing services to taxonomists for standard genome sequencing and annotation.</title>
        <authorList>
            <consortium name="The Broad Institute Genomics Platform"/>
            <consortium name="The Broad Institute Genome Sequencing Center for Infectious Disease"/>
            <person name="Wu L."/>
            <person name="Ma J."/>
        </authorList>
    </citation>
    <scope>NUCLEOTIDE SEQUENCE [LARGE SCALE GENOMIC DNA]</scope>
    <source>
        <strain evidence="5">CGMCC 1.12286</strain>
    </source>
</reference>
<dbReference type="InterPro" id="IPR016181">
    <property type="entry name" value="Acyl_CoA_acyltransferase"/>
</dbReference>
<accession>A0ABW4JLX1</accession>
<protein>
    <submittedName>
        <fullName evidence="4">GNAT family N-acetyltransferase</fullName>
    </submittedName>
</protein>
<sequence length="145" mass="16871">MQYRGTVQMVDDLNLDVRPYEDSIFEQWIKGFGDAYRQLFMEADMEPEDEDKEGNRRWANENRGNLFTFFDGSEFIGSCHLRDGYIRSMFVCPQHQGRGYGKRILQYIIAQAQTQGSDLIRLAVLDINERANNLYELQALGADNE</sequence>
<dbReference type="EMBL" id="JBHUCX010000079">
    <property type="protein sequence ID" value="MFD1676851.1"/>
    <property type="molecule type" value="Genomic_DNA"/>
</dbReference>
<dbReference type="InterPro" id="IPR050832">
    <property type="entry name" value="Bact_Acetyltransf"/>
</dbReference>
<dbReference type="SUPFAM" id="SSF55729">
    <property type="entry name" value="Acyl-CoA N-acyltransferases (Nat)"/>
    <property type="match status" value="1"/>
</dbReference>
<dbReference type="Gene3D" id="3.40.630.30">
    <property type="match status" value="1"/>
</dbReference>
<feature type="domain" description="N-acetyltransferase" evidence="3">
    <location>
        <begin position="15"/>
        <end position="145"/>
    </location>
</feature>
<dbReference type="RefSeq" id="WP_377944760.1">
    <property type="nucleotide sequence ID" value="NZ_JBHUCX010000079.1"/>
</dbReference>
<dbReference type="PROSITE" id="PS51186">
    <property type="entry name" value="GNAT"/>
    <property type="match status" value="1"/>
</dbReference>
<keyword evidence="5" id="KW-1185">Reference proteome</keyword>
<dbReference type="Proteomes" id="UP001597079">
    <property type="component" value="Unassembled WGS sequence"/>
</dbReference>
<dbReference type="CDD" id="cd04301">
    <property type="entry name" value="NAT_SF"/>
    <property type="match status" value="1"/>
</dbReference>
<proteinExistence type="predicted"/>
<dbReference type="Pfam" id="PF00583">
    <property type="entry name" value="Acetyltransf_1"/>
    <property type="match status" value="1"/>
</dbReference>
<evidence type="ECO:0000256" key="1">
    <source>
        <dbReference type="ARBA" id="ARBA00022679"/>
    </source>
</evidence>
<gene>
    <name evidence="4" type="ORF">ACFSB2_19435</name>
</gene>
<comment type="caution">
    <text evidence="4">The sequence shown here is derived from an EMBL/GenBank/DDBJ whole genome shotgun (WGS) entry which is preliminary data.</text>
</comment>
<keyword evidence="2" id="KW-0012">Acyltransferase</keyword>